<dbReference type="InterPro" id="IPR020023">
    <property type="entry name" value="PseG"/>
</dbReference>
<protein>
    <submittedName>
        <fullName evidence="3">UDP-2,4-diacetamido-2,4, 6-trideoxy-beta-L-altropyranose hydrolase</fullName>
        <ecNumber evidence="3">3.6.1.57</ecNumber>
    </submittedName>
</protein>
<dbReference type="AlphaFoldDB" id="A0A9Q2ZX65"/>
<dbReference type="Proteomes" id="UP000783102">
    <property type="component" value="Unassembled WGS sequence"/>
</dbReference>
<dbReference type="GO" id="GO:0016757">
    <property type="term" value="F:glycosyltransferase activity"/>
    <property type="evidence" value="ECO:0007669"/>
    <property type="project" value="TreeGrafter"/>
</dbReference>
<dbReference type="EMBL" id="JAANEY010000001">
    <property type="protein sequence ID" value="MBT8551996.1"/>
    <property type="molecule type" value="Genomic_DNA"/>
</dbReference>
<accession>A0A9Q2ZX65</accession>
<dbReference type="SUPFAM" id="SSF53756">
    <property type="entry name" value="UDP-Glycosyltransferase/glycogen phosphorylase"/>
    <property type="match status" value="1"/>
</dbReference>
<evidence type="ECO:0000313" key="3">
    <source>
        <dbReference type="EMBL" id="MBT8551996.1"/>
    </source>
</evidence>
<dbReference type="NCBIfam" id="TIGR03590">
    <property type="entry name" value="PseG"/>
    <property type="match status" value="1"/>
</dbReference>
<keyword evidence="3" id="KW-0378">Hydrolase</keyword>
<feature type="binding site" evidence="2">
    <location>
        <position position="280"/>
    </location>
    <ligand>
        <name>substrate</name>
    </ligand>
</feature>
<evidence type="ECO:0000256" key="2">
    <source>
        <dbReference type="PIRSR" id="PIRSR620023-2"/>
    </source>
</evidence>
<feature type="active site" description="Proton acceptor" evidence="1">
    <location>
        <position position="18"/>
    </location>
</feature>
<proteinExistence type="predicted"/>
<dbReference type="EC" id="3.6.1.57" evidence="3"/>
<gene>
    <name evidence="3" type="primary">pseG</name>
    <name evidence="3" type="ORF">G6731_08525</name>
</gene>
<evidence type="ECO:0000256" key="1">
    <source>
        <dbReference type="PIRSR" id="PIRSR620023-1"/>
    </source>
</evidence>
<dbReference type="GO" id="GO:0016787">
    <property type="term" value="F:hydrolase activity"/>
    <property type="evidence" value="ECO:0007669"/>
    <property type="project" value="UniProtKB-KW"/>
</dbReference>
<comment type="caution">
    <text evidence="3">The sequence shown here is derived from an EMBL/GenBank/DDBJ whole genome shotgun (WGS) entry which is preliminary data.</text>
</comment>
<evidence type="ECO:0000313" key="4">
    <source>
        <dbReference type="Proteomes" id="UP000783102"/>
    </source>
</evidence>
<organism evidence="3 4">
    <name type="scientific">Polynucleobacter paneuropaeus</name>
    <dbReference type="NCBI Taxonomy" id="2527775"/>
    <lineage>
        <taxon>Bacteria</taxon>
        <taxon>Pseudomonadati</taxon>
        <taxon>Pseudomonadota</taxon>
        <taxon>Betaproteobacteria</taxon>
        <taxon>Burkholderiales</taxon>
        <taxon>Burkholderiaceae</taxon>
        <taxon>Polynucleobacter</taxon>
    </lineage>
</organism>
<reference evidence="3" key="1">
    <citation type="journal article" date="2021" name="Genome Biol. Evol.">
        <title>Continental-Scale Gene Flow Prevents Allopatric Divergence of Pelagic Freshwater Bacteria.</title>
        <authorList>
            <person name="Hoetzinger M."/>
            <person name="Pitt A."/>
            <person name="Huemer A."/>
            <person name="Hahn M.W."/>
        </authorList>
    </citation>
    <scope>NUCLEOTIDE SEQUENCE</scope>
    <source>
        <strain evidence="3">SM1-W8</strain>
    </source>
</reference>
<dbReference type="Gene3D" id="3.40.50.2000">
    <property type="entry name" value="Glycogen Phosphorylase B"/>
    <property type="match status" value="1"/>
</dbReference>
<dbReference type="PANTHER" id="PTHR21015:SF22">
    <property type="entry name" value="GLYCOSYLTRANSFERASE"/>
    <property type="match status" value="1"/>
</dbReference>
<dbReference type="Gene3D" id="3.40.50.11190">
    <property type="match status" value="1"/>
</dbReference>
<dbReference type="PANTHER" id="PTHR21015">
    <property type="entry name" value="UDP-N-ACETYLGLUCOSAMINE--N-ACETYLMURAMYL-(PENTAPEPTIDE) PYROPHOSPHORYL-UNDECAPRENOL N-ACETYLGLUCOSAMINE TRANSFERASE 1"/>
    <property type="match status" value="1"/>
</dbReference>
<sequence>MLKFIFRADASLEIGTGHIMRCLSLAEGLRKSGSCIFICRDLQGNLSDLIKRRGFKVIKLPPIFPKKKVPTVSWGKLVHTDSIEDANETIASLEGLRADWIIVDHYSLDAAWEMALRGSSHKLMVIDDLANRQHDCDLLLDQTLGRLASDYQPLVPSGCELKLGPRFALLDSRFSKLRPISLARRAGQNEVKRLLISLGGSDKDGVTKQVLDSLSERVNLPADALIKIVLGKYAPDLDLLRKRATCLPWRTEVLVDIDTMPFEIANSDLVIGAGGISSWERACLGAPSLVIPVAENQSSNIRALEESGSCISVKKLDSGKLDSSDFIAKLNEILKPNVIASVRQASYKITEGNGVDLIANYLVNGK</sequence>
<name>A0A9Q2ZX65_9BURK</name>